<keyword evidence="1 5" id="KW-0645">Protease</keyword>
<sequence>MPAWWYCDGFPDCPAGADEHNCSSPWYNRTYFLNSTTCGVGGSTPVSANRIVGGTPALAGSWPWMVSLRDSNSGEHWCGATLLSEHWALTAAHCLEYFDFAVLGDVRLDIRSPYHVDVPVKEVYLHKGFNFTKGFYDLALIRFVRPVELNDHIDIACLPDPGLRFTRNESCFITGWGHTEENGSVSNILQEVEVPMLDPATCQRLAPDNIQVAGQLLCAGHPEGRMDTCQGDSGGPLMYQTDNGRWTVIGITSFGDGCGRPLAPGYYTEVAPFMDFILAVVSGEGHPMAKKKVICAFC</sequence>
<dbReference type="InterPro" id="IPR018114">
    <property type="entry name" value="TRYPSIN_HIS"/>
</dbReference>
<dbReference type="PROSITE" id="PS00135">
    <property type="entry name" value="TRYPSIN_SER"/>
    <property type="match status" value="1"/>
</dbReference>
<protein>
    <submittedName>
        <fullName evidence="8">Transmembrane protease serine 9-like</fullName>
    </submittedName>
</protein>
<keyword evidence="2 5" id="KW-0378">Hydrolase</keyword>
<keyword evidence="7" id="KW-1185">Reference proteome</keyword>
<dbReference type="AlphaFoldDB" id="A0A8B7Y8G4"/>
<dbReference type="InterPro" id="IPR002172">
    <property type="entry name" value="LDrepeatLR_classA_rpt"/>
</dbReference>
<evidence type="ECO:0000256" key="5">
    <source>
        <dbReference type="RuleBase" id="RU363034"/>
    </source>
</evidence>
<dbReference type="CDD" id="cd00112">
    <property type="entry name" value="LDLa"/>
    <property type="match status" value="1"/>
</dbReference>
<dbReference type="InterPro" id="IPR036055">
    <property type="entry name" value="LDL_receptor-like_sf"/>
</dbReference>
<dbReference type="RefSeq" id="XP_022088842.1">
    <property type="nucleotide sequence ID" value="XM_022233150.1"/>
</dbReference>
<dbReference type="Gene3D" id="4.10.400.10">
    <property type="entry name" value="Low-density Lipoprotein Receptor"/>
    <property type="match status" value="1"/>
</dbReference>
<evidence type="ECO:0000256" key="2">
    <source>
        <dbReference type="ARBA" id="ARBA00022801"/>
    </source>
</evidence>
<reference evidence="8" key="1">
    <citation type="submission" date="2025-08" db="UniProtKB">
        <authorList>
            <consortium name="RefSeq"/>
        </authorList>
    </citation>
    <scope>IDENTIFICATION</scope>
</reference>
<gene>
    <name evidence="8" type="primary">LOC110978275</name>
</gene>
<evidence type="ECO:0000313" key="7">
    <source>
        <dbReference type="Proteomes" id="UP000694845"/>
    </source>
</evidence>
<dbReference type="PRINTS" id="PR00722">
    <property type="entry name" value="CHYMOTRYPSIN"/>
</dbReference>
<dbReference type="Pfam" id="PF00089">
    <property type="entry name" value="Trypsin"/>
    <property type="match status" value="1"/>
</dbReference>
<dbReference type="Gene3D" id="2.40.10.10">
    <property type="entry name" value="Trypsin-like serine proteases"/>
    <property type="match status" value="1"/>
</dbReference>
<evidence type="ECO:0000259" key="6">
    <source>
        <dbReference type="PROSITE" id="PS50240"/>
    </source>
</evidence>
<evidence type="ECO:0000256" key="1">
    <source>
        <dbReference type="ARBA" id="ARBA00022670"/>
    </source>
</evidence>
<evidence type="ECO:0000313" key="8">
    <source>
        <dbReference type="RefSeq" id="XP_022088842.1"/>
    </source>
</evidence>
<dbReference type="GO" id="GO:0004252">
    <property type="term" value="F:serine-type endopeptidase activity"/>
    <property type="evidence" value="ECO:0007669"/>
    <property type="project" value="InterPro"/>
</dbReference>
<dbReference type="OrthoDB" id="6339452at2759"/>
<evidence type="ECO:0000256" key="4">
    <source>
        <dbReference type="ARBA" id="ARBA00023157"/>
    </source>
</evidence>
<evidence type="ECO:0000256" key="3">
    <source>
        <dbReference type="ARBA" id="ARBA00022825"/>
    </source>
</evidence>
<organism evidence="7 8">
    <name type="scientific">Acanthaster planci</name>
    <name type="common">Crown-of-thorns starfish</name>
    <dbReference type="NCBI Taxonomy" id="133434"/>
    <lineage>
        <taxon>Eukaryota</taxon>
        <taxon>Metazoa</taxon>
        <taxon>Echinodermata</taxon>
        <taxon>Eleutherozoa</taxon>
        <taxon>Asterozoa</taxon>
        <taxon>Asteroidea</taxon>
        <taxon>Valvatacea</taxon>
        <taxon>Valvatida</taxon>
        <taxon>Acanthasteridae</taxon>
        <taxon>Acanthaster</taxon>
    </lineage>
</organism>
<dbReference type="Proteomes" id="UP000694845">
    <property type="component" value="Unplaced"/>
</dbReference>
<dbReference type="SUPFAM" id="SSF50494">
    <property type="entry name" value="Trypsin-like serine proteases"/>
    <property type="match status" value="1"/>
</dbReference>
<feature type="domain" description="Peptidase S1" evidence="6">
    <location>
        <begin position="51"/>
        <end position="282"/>
    </location>
</feature>
<dbReference type="SUPFAM" id="SSF57424">
    <property type="entry name" value="LDL receptor-like module"/>
    <property type="match status" value="1"/>
</dbReference>
<dbReference type="CDD" id="cd00190">
    <property type="entry name" value="Tryp_SPc"/>
    <property type="match status" value="1"/>
</dbReference>
<dbReference type="FunFam" id="2.40.10.10:FF:000003">
    <property type="entry name" value="Transmembrane serine protease 3"/>
    <property type="match status" value="1"/>
</dbReference>
<dbReference type="InterPro" id="IPR033116">
    <property type="entry name" value="TRYPSIN_SER"/>
</dbReference>
<dbReference type="GeneID" id="110978275"/>
<proteinExistence type="predicted"/>
<keyword evidence="3 5" id="KW-0720">Serine protease</keyword>
<dbReference type="InterPro" id="IPR001254">
    <property type="entry name" value="Trypsin_dom"/>
</dbReference>
<dbReference type="InterPro" id="IPR001314">
    <property type="entry name" value="Peptidase_S1A"/>
</dbReference>
<dbReference type="SMART" id="SM00020">
    <property type="entry name" value="Tryp_SPc"/>
    <property type="match status" value="1"/>
</dbReference>
<accession>A0A8B7Y8G4</accession>
<dbReference type="PANTHER" id="PTHR24252">
    <property type="entry name" value="ACROSIN-RELATED"/>
    <property type="match status" value="1"/>
</dbReference>
<name>A0A8B7Y8G4_ACAPL</name>
<dbReference type="KEGG" id="aplc:110978275"/>
<dbReference type="InterPro" id="IPR043504">
    <property type="entry name" value="Peptidase_S1_PA_chymotrypsin"/>
</dbReference>
<keyword evidence="4" id="KW-1015">Disulfide bond</keyword>
<dbReference type="PROSITE" id="PS50240">
    <property type="entry name" value="TRYPSIN_DOM"/>
    <property type="match status" value="1"/>
</dbReference>
<dbReference type="PROSITE" id="PS00134">
    <property type="entry name" value="TRYPSIN_HIS"/>
    <property type="match status" value="1"/>
</dbReference>
<dbReference type="GO" id="GO:0006508">
    <property type="term" value="P:proteolysis"/>
    <property type="evidence" value="ECO:0007669"/>
    <property type="project" value="UniProtKB-KW"/>
</dbReference>
<dbReference type="PANTHER" id="PTHR24252:SF7">
    <property type="entry name" value="HYALIN"/>
    <property type="match status" value="1"/>
</dbReference>
<dbReference type="InterPro" id="IPR009003">
    <property type="entry name" value="Peptidase_S1_PA"/>
</dbReference>